<dbReference type="AlphaFoldDB" id="A0A2T0UGY5"/>
<dbReference type="EMBL" id="PVTI01000016">
    <property type="protein sequence ID" value="PRY57144.1"/>
    <property type="molecule type" value="Genomic_DNA"/>
</dbReference>
<feature type="compositionally biased region" description="Low complexity" evidence="1">
    <location>
        <begin position="438"/>
        <end position="453"/>
    </location>
</feature>
<dbReference type="OrthoDB" id="3322395at2"/>
<accession>A0A2T0UGY5</accession>
<evidence type="ECO:0000313" key="3">
    <source>
        <dbReference type="EMBL" id="PRY57144.1"/>
    </source>
</evidence>
<keyword evidence="2" id="KW-1133">Transmembrane helix</keyword>
<feature type="transmembrane region" description="Helical" evidence="2">
    <location>
        <begin position="402"/>
        <end position="424"/>
    </location>
</feature>
<reference evidence="3 4" key="1">
    <citation type="submission" date="2018-03" db="EMBL/GenBank/DDBJ databases">
        <title>Genomic Encyclopedia of Archaeal and Bacterial Type Strains, Phase II (KMG-II): from individual species to whole genera.</title>
        <authorList>
            <person name="Goeker M."/>
        </authorList>
    </citation>
    <scope>NUCLEOTIDE SEQUENCE [LARGE SCALE GENOMIC DNA]</scope>
    <source>
        <strain evidence="3 4">ATCC BAA-1496</strain>
    </source>
</reference>
<evidence type="ECO:0000313" key="4">
    <source>
        <dbReference type="Proteomes" id="UP000237822"/>
    </source>
</evidence>
<dbReference type="RefSeq" id="WP_106297942.1">
    <property type="nucleotide sequence ID" value="NZ_PVTI01000016.1"/>
</dbReference>
<feature type="transmembrane region" description="Helical" evidence="2">
    <location>
        <begin position="65"/>
        <end position="88"/>
    </location>
</feature>
<protein>
    <submittedName>
        <fullName evidence="3">Uncharacterized protein</fullName>
    </submittedName>
</protein>
<organism evidence="3 4">
    <name type="scientific">Knoellia remsis</name>
    <dbReference type="NCBI Taxonomy" id="407159"/>
    <lineage>
        <taxon>Bacteria</taxon>
        <taxon>Bacillati</taxon>
        <taxon>Actinomycetota</taxon>
        <taxon>Actinomycetes</taxon>
        <taxon>Micrococcales</taxon>
        <taxon>Intrasporangiaceae</taxon>
        <taxon>Knoellia</taxon>
    </lineage>
</organism>
<gene>
    <name evidence="3" type="ORF">BCF74_11666</name>
</gene>
<feature type="transmembrane region" description="Helical" evidence="2">
    <location>
        <begin position="34"/>
        <end position="59"/>
    </location>
</feature>
<evidence type="ECO:0000256" key="1">
    <source>
        <dbReference type="SAM" id="MobiDB-lite"/>
    </source>
</evidence>
<sequence>MAGASNPTNPMSQPMRVRDIPAVLVSAARILGRYWAPFVVIACLGLTVRNGALWLAVIVSDHNAFVAQLILVLAPLGFLGAMIAMLYLTRGSLPNVRALAREPGREAVTEGRELRLVDVAVSVLVPFLAVYVSYGLLKEDLYRFTNEAAFDEFNQFDLANPPDVDFGSRLAIWDAQTILVIVAIAWVLRFALGKLESTTKFLALAFVGALVEVYYTSQVAQKVTEIQGAAVSWVQSRRASETVVETYDRVVTSLGPFANPVDTVTTWLFGLLGAIDAVVIVPLAWLTVGAVVLGHKLAPPEPEEREDGAGGLAGDVARRVNRIPEPVRRIGGGLVADIRERWSAFWNGLRLMATAGLVPMPTFSLAFLIVLRLPWLFGQLVRWVVGPVPTNTWLAFSPMENAVGLALTMILAAALLAAAIDWLLGPQLRPGDEPAPGPASQSAAAHGAVSPAS</sequence>
<feature type="region of interest" description="Disordered" evidence="1">
    <location>
        <begin position="431"/>
        <end position="453"/>
    </location>
</feature>
<name>A0A2T0UGY5_9MICO</name>
<feature type="transmembrane region" description="Helical" evidence="2">
    <location>
        <begin position="116"/>
        <end position="137"/>
    </location>
</feature>
<keyword evidence="2" id="KW-0812">Transmembrane</keyword>
<keyword evidence="2" id="KW-0472">Membrane</keyword>
<keyword evidence="4" id="KW-1185">Reference proteome</keyword>
<feature type="transmembrane region" description="Helical" evidence="2">
    <location>
        <begin position="170"/>
        <end position="188"/>
    </location>
</feature>
<feature type="transmembrane region" description="Helical" evidence="2">
    <location>
        <begin position="267"/>
        <end position="293"/>
    </location>
</feature>
<feature type="transmembrane region" description="Helical" evidence="2">
    <location>
        <begin position="349"/>
        <end position="371"/>
    </location>
</feature>
<dbReference type="Proteomes" id="UP000237822">
    <property type="component" value="Unassembled WGS sequence"/>
</dbReference>
<comment type="caution">
    <text evidence="3">The sequence shown here is derived from an EMBL/GenBank/DDBJ whole genome shotgun (WGS) entry which is preliminary data.</text>
</comment>
<proteinExistence type="predicted"/>
<evidence type="ECO:0000256" key="2">
    <source>
        <dbReference type="SAM" id="Phobius"/>
    </source>
</evidence>